<accession>B7VTR5</accession>
<name>B7VTR5_VIBA3</name>
<sequence>MDYYLLFSRFENGEGSFSVQEPWNLVLEYTLPQSKLLKTRGVYQVDQCYAERGMSDFLKAGIGKLASEKIQRVFYEHGFTGIQFVPVDVESSGLHHNYAFMNPTAHYDLLDPDVSEARDLNDHYGGYSSVIEEVIDIDKFKSTNIEYDCFTLSTYKDPYYVSEKVKEALEEAGVTGIEFIPMEFV</sequence>
<dbReference type="EMBL" id="FM954973">
    <property type="protein sequence ID" value="CAV26844.1"/>
    <property type="molecule type" value="Genomic_DNA"/>
</dbReference>
<dbReference type="KEGG" id="vsp:VS_II0978"/>
<dbReference type="Pfam" id="PF07791">
    <property type="entry name" value="Imm11"/>
    <property type="match status" value="1"/>
</dbReference>
<dbReference type="STRING" id="575788.VS_II0978"/>
<gene>
    <name evidence="2" type="ordered locus">VS_II0978</name>
</gene>
<protein>
    <recommendedName>
        <fullName evidence="1">Immunity MXAN-0049 protein domain-containing protein</fullName>
    </recommendedName>
</protein>
<dbReference type="HOGENOM" id="CLU_1452919_0_0_6"/>
<proteinExistence type="predicted"/>
<dbReference type="Proteomes" id="UP000009100">
    <property type="component" value="Chromosome 2"/>
</dbReference>
<evidence type="ECO:0000313" key="3">
    <source>
        <dbReference type="Proteomes" id="UP000009100"/>
    </source>
</evidence>
<reference evidence="2 3" key="1">
    <citation type="submission" date="2009-02" db="EMBL/GenBank/DDBJ databases">
        <title>Vibrio splendidus str. LGP32 complete genome.</title>
        <authorList>
            <person name="Mazel D."/>
            <person name="Le Roux F."/>
        </authorList>
    </citation>
    <scope>NUCLEOTIDE SEQUENCE [LARGE SCALE GENOMIC DNA]</scope>
    <source>
        <strain evidence="2 3">LGP32</strain>
    </source>
</reference>
<evidence type="ECO:0000259" key="1">
    <source>
        <dbReference type="Pfam" id="PF07791"/>
    </source>
</evidence>
<dbReference type="eggNOG" id="ENOG5031N1Y">
    <property type="taxonomic scope" value="Bacteria"/>
</dbReference>
<dbReference type="AlphaFoldDB" id="B7VTR5"/>
<dbReference type="InterPro" id="IPR012433">
    <property type="entry name" value="Imm11"/>
</dbReference>
<evidence type="ECO:0000313" key="2">
    <source>
        <dbReference type="EMBL" id="CAV26844.1"/>
    </source>
</evidence>
<organism evidence="2 3">
    <name type="scientific">Vibrio atlanticus (strain LGP32)</name>
    <name type="common">Vibrio splendidus (strain Mel32)</name>
    <dbReference type="NCBI Taxonomy" id="575788"/>
    <lineage>
        <taxon>Bacteria</taxon>
        <taxon>Pseudomonadati</taxon>
        <taxon>Pseudomonadota</taxon>
        <taxon>Gammaproteobacteria</taxon>
        <taxon>Vibrionales</taxon>
        <taxon>Vibrionaceae</taxon>
        <taxon>Vibrio</taxon>
    </lineage>
</organism>
<feature type="domain" description="Immunity MXAN-0049 protein" evidence="1">
    <location>
        <begin position="57"/>
        <end position="182"/>
    </location>
</feature>
<dbReference type="PATRIC" id="fig|575788.5.peg.922"/>